<name>A0A2P2PH97_RHIMU</name>
<sequence>MLFQEKFHLL</sequence>
<evidence type="ECO:0000313" key="1">
    <source>
        <dbReference type="EMBL" id="MBX54062.1"/>
    </source>
</evidence>
<organism evidence="1">
    <name type="scientific">Rhizophora mucronata</name>
    <name type="common">Asiatic mangrove</name>
    <dbReference type="NCBI Taxonomy" id="61149"/>
    <lineage>
        <taxon>Eukaryota</taxon>
        <taxon>Viridiplantae</taxon>
        <taxon>Streptophyta</taxon>
        <taxon>Embryophyta</taxon>
        <taxon>Tracheophyta</taxon>
        <taxon>Spermatophyta</taxon>
        <taxon>Magnoliopsida</taxon>
        <taxon>eudicotyledons</taxon>
        <taxon>Gunneridae</taxon>
        <taxon>Pentapetalae</taxon>
        <taxon>rosids</taxon>
        <taxon>fabids</taxon>
        <taxon>Malpighiales</taxon>
        <taxon>Rhizophoraceae</taxon>
        <taxon>Rhizophora</taxon>
    </lineage>
</organism>
<reference evidence="1" key="1">
    <citation type="submission" date="2018-02" db="EMBL/GenBank/DDBJ databases">
        <title>Rhizophora mucronata_Transcriptome.</title>
        <authorList>
            <person name="Meera S.P."/>
            <person name="Sreeshan A."/>
            <person name="Augustine A."/>
        </authorList>
    </citation>
    <scope>NUCLEOTIDE SEQUENCE</scope>
    <source>
        <tissue evidence="1">Leaf</tissue>
    </source>
</reference>
<accession>A0A2P2PH97</accession>
<dbReference type="EMBL" id="GGEC01073578">
    <property type="protein sequence ID" value="MBX54062.1"/>
    <property type="molecule type" value="Transcribed_RNA"/>
</dbReference>
<protein>
    <submittedName>
        <fullName evidence="1">Uncharacterized protein</fullName>
    </submittedName>
</protein>
<proteinExistence type="predicted"/>